<feature type="compositionally biased region" description="Pro residues" evidence="1">
    <location>
        <begin position="577"/>
        <end position="586"/>
    </location>
</feature>
<feature type="region of interest" description="Disordered" evidence="1">
    <location>
        <begin position="684"/>
        <end position="742"/>
    </location>
</feature>
<feature type="region of interest" description="Disordered" evidence="1">
    <location>
        <begin position="36"/>
        <end position="57"/>
    </location>
</feature>
<feature type="region of interest" description="Disordered" evidence="1">
    <location>
        <begin position="1"/>
        <end position="20"/>
    </location>
</feature>
<dbReference type="GO" id="GO:0030479">
    <property type="term" value="C:actin cortical patch"/>
    <property type="evidence" value="ECO:0007669"/>
    <property type="project" value="TreeGrafter"/>
</dbReference>
<feature type="compositionally biased region" description="Pro residues" evidence="1">
    <location>
        <begin position="731"/>
        <end position="742"/>
    </location>
</feature>
<evidence type="ECO:0000313" key="3">
    <source>
        <dbReference type="EMBL" id="KAI3404106.2"/>
    </source>
</evidence>
<organism evidence="3 4">
    <name type="scientific">Candida oxycetoniae</name>
    <dbReference type="NCBI Taxonomy" id="497107"/>
    <lineage>
        <taxon>Eukaryota</taxon>
        <taxon>Fungi</taxon>
        <taxon>Dikarya</taxon>
        <taxon>Ascomycota</taxon>
        <taxon>Saccharomycotina</taxon>
        <taxon>Pichiomycetes</taxon>
        <taxon>Debaryomycetaceae</taxon>
        <taxon>Candida/Lodderomyces clade</taxon>
        <taxon>Candida</taxon>
    </lineage>
</organism>
<feature type="compositionally biased region" description="Basic and acidic residues" evidence="1">
    <location>
        <begin position="530"/>
        <end position="540"/>
    </location>
</feature>
<feature type="compositionally biased region" description="Polar residues" evidence="1">
    <location>
        <begin position="1"/>
        <end position="13"/>
    </location>
</feature>
<dbReference type="InterPro" id="IPR030125">
    <property type="entry name" value="SPIN90/Ldb17"/>
</dbReference>
<feature type="compositionally biased region" description="Low complexity" evidence="1">
    <location>
        <begin position="546"/>
        <end position="576"/>
    </location>
</feature>
<dbReference type="InterPro" id="IPR018556">
    <property type="entry name" value="SPIN90/Ldb17_LRD"/>
</dbReference>
<gene>
    <name evidence="3" type="ORF">KGF56_003142</name>
</gene>
<feature type="region of interest" description="Disordered" evidence="1">
    <location>
        <begin position="192"/>
        <end position="212"/>
    </location>
</feature>
<dbReference type="Pfam" id="PF09431">
    <property type="entry name" value="SPIN90_LRD"/>
    <property type="match status" value="1"/>
</dbReference>
<protein>
    <submittedName>
        <fullName evidence="3">LDB17</fullName>
    </submittedName>
</protein>
<accession>A0AAI9SW01</accession>
<dbReference type="GO" id="GO:0006897">
    <property type="term" value="P:endocytosis"/>
    <property type="evidence" value="ECO:0007669"/>
    <property type="project" value="TreeGrafter"/>
</dbReference>
<sequence length="742" mass="83405">MVFTMSNWTSNETGGPETKFYSTSRTSTVVSCSSTSLPITTTATPPPPPSSSSTTTTARDFFDDEISLVLINSDPMECNENFSIFIKCIIDNIYVDTNSPPTYQELSLYALKLLSSNLFVKNSRFCIGKILAFLETFAAVTEYRLEAKANESNDADLMKQKADDRIKFESESLKEFLCITLLLLLKLKNSSNEKDDRDDDESVSSASSTSTQPENLDLLGIEEVFKTLQTSKFIAIITRFITTQIKAVDQNESSFVILKFSCDLVFEYLYYIEFLSSKELAELASNDNEIIAVIIKYLLSSEHFNNYDLDSDEFNNESRLVAYEELKLLLLINEQFLMNSYNESRSTNNVFAELTNNNKDTNCNMKNIVGFINLLIYHLNREESQIIKLLILKFLYQVFTTSYTAKLIYRNDLKILIDIFIRELDNLESKDSILIFTYLRVLYPILMYSELSDCGNYKNIELWDVLSHTITNPGSKTSGSEERLLMSQLAAKCMKVKWLEASVTKMKNNSQNNGRHLRHEPTLPSSLESSPEKHSLEDSTKGAVPTTSPSSSSSSITTATTTTMTTHIDGMTTPSTPSTPPPPPPLFTRVASVRSSSRADYHKHTTAHNFLDRKSSGKRAKTNTSTSLGSIFEENNNNVFLKQFAQKLAITRNNDIPIDETSDISDNPSCQDSNILNLPNEYLQSKPLPKIPVPKKIRGQFYQNEGSAASSSSSLNSDSSVKQKARKKKAPPPPPPPPRRRK</sequence>
<dbReference type="GeneID" id="73380759"/>
<dbReference type="EMBL" id="JAHUZD010000108">
    <property type="protein sequence ID" value="KAI3404106.2"/>
    <property type="molecule type" value="Genomic_DNA"/>
</dbReference>
<dbReference type="PANTHER" id="PTHR13357:SF1">
    <property type="entry name" value="NCK-INTERACTING PROTEIN WITH SH3 DOMAIN"/>
    <property type="match status" value="1"/>
</dbReference>
<name>A0AAI9SW01_9ASCO</name>
<dbReference type="RefSeq" id="XP_049179851.1">
    <property type="nucleotide sequence ID" value="XM_049324445.1"/>
</dbReference>
<comment type="caution">
    <text evidence="3">The sequence shown here is derived from an EMBL/GenBank/DDBJ whole genome shotgun (WGS) entry which is preliminary data.</text>
</comment>
<dbReference type="GO" id="GO:0071933">
    <property type="term" value="F:Arp2/3 complex binding"/>
    <property type="evidence" value="ECO:0007669"/>
    <property type="project" value="TreeGrafter"/>
</dbReference>
<feature type="compositionally biased region" description="Low complexity" evidence="1">
    <location>
        <begin position="707"/>
        <end position="720"/>
    </location>
</feature>
<reference evidence="3" key="1">
    <citation type="journal article" date="2022" name="DNA Res.">
        <title>Genome analysis of five recently described species of the CUG-Ser clade uncovers Candida theae as a new hybrid lineage with pathogenic potential in the Candida parapsilosis species complex.</title>
        <authorList>
            <person name="Mixao V."/>
            <person name="Del Olmo V."/>
            <person name="Hegedusova E."/>
            <person name="Saus E."/>
            <person name="Pryszcz L."/>
            <person name="Cillingova A."/>
            <person name="Nosek J."/>
            <person name="Gabaldon T."/>
        </authorList>
    </citation>
    <scope>NUCLEOTIDE SEQUENCE</scope>
    <source>
        <strain evidence="3">CBS 10844</strain>
    </source>
</reference>
<evidence type="ECO:0000313" key="4">
    <source>
        <dbReference type="Proteomes" id="UP001202479"/>
    </source>
</evidence>
<feature type="region of interest" description="Disordered" evidence="1">
    <location>
        <begin position="507"/>
        <end position="624"/>
    </location>
</feature>
<proteinExistence type="predicted"/>
<dbReference type="PANTHER" id="PTHR13357">
    <property type="entry name" value="SH3 ADAPTER PROTEIN SPIN90 NCK INTERACTING PROTEIN WITH SH3 DOMAIN"/>
    <property type="match status" value="1"/>
</dbReference>
<dbReference type="GO" id="GO:0051666">
    <property type="term" value="P:actin cortical patch localization"/>
    <property type="evidence" value="ECO:0007669"/>
    <property type="project" value="TreeGrafter"/>
</dbReference>
<dbReference type="AlphaFoldDB" id="A0AAI9SW01"/>
<dbReference type="GO" id="GO:0000147">
    <property type="term" value="P:actin cortical patch assembly"/>
    <property type="evidence" value="ECO:0007669"/>
    <property type="project" value="TreeGrafter"/>
</dbReference>
<dbReference type="Proteomes" id="UP001202479">
    <property type="component" value="Unassembled WGS sequence"/>
</dbReference>
<evidence type="ECO:0000256" key="1">
    <source>
        <dbReference type="SAM" id="MobiDB-lite"/>
    </source>
</evidence>
<keyword evidence="4" id="KW-1185">Reference proteome</keyword>
<evidence type="ECO:0000259" key="2">
    <source>
        <dbReference type="Pfam" id="PF09431"/>
    </source>
</evidence>
<feature type="domain" description="SPIN90/Ldb17 leucine-rich" evidence="2">
    <location>
        <begin position="320"/>
        <end position="460"/>
    </location>
</feature>